<keyword evidence="4" id="KW-0479">Metal-binding</keyword>
<dbReference type="Pfam" id="PF00111">
    <property type="entry name" value="Fer2"/>
    <property type="match status" value="1"/>
</dbReference>
<dbReference type="InterPro" id="IPR001433">
    <property type="entry name" value="OxRdtase_FAD/NAD-bd"/>
</dbReference>
<dbReference type="Gene3D" id="2.40.30.10">
    <property type="entry name" value="Translation factors"/>
    <property type="match status" value="1"/>
</dbReference>
<evidence type="ECO:0000256" key="2">
    <source>
        <dbReference type="ARBA" id="ARBA00022630"/>
    </source>
</evidence>
<organism evidence="11 12">
    <name type="scientific">Abyssibacter profundi</name>
    <dbReference type="NCBI Taxonomy" id="2182787"/>
    <lineage>
        <taxon>Bacteria</taxon>
        <taxon>Pseudomonadati</taxon>
        <taxon>Pseudomonadota</taxon>
        <taxon>Gammaproteobacteria</taxon>
        <taxon>Chromatiales</taxon>
        <taxon>Oceanococcaceae</taxon>
        <taxon>Abyssibacter</taxon>
    </lineage>
</organism>
<keyword evidence="12" id="KW-1185">Reference proteome</keyword>
<dbReference type="InterPro" id="IPR017938">
    <property type="entry name" value="Riboflavin_synthase-like_b-brl"/>
</dbReference>
<accession>A0A363UQV0</accession>
<keyword evidence="2" id="KW-0285">Flavoprotein</keyword>
<dbReference type="RefSeq" id="WP_109718710.1">
    <property type="nucleotide sequence ID" value="NZ_QEQK01000001.1"/>
</dbReference>
<dbReference type="GO" id="GO:0046872">
    <property type="term" value="F:metal ion binding"/>
    <property type="evidence" value="ECO:0007669"/>
    <property type="project" value="UniProtKB-KW"/>
</dbReference>
<protein>
    <recommendedName>
        <fullName evidence="10">FAD-binding FR-type domain-containing protein</fullName>
    </recommendedName>
</protein>
<evidence type="ECO:0000313" key="11">
    <source>
        <dbReference type="EMBL" id="PWN57852.1"/>
    </source>
</evidence>
<evidence type="ECO:0000313" key="12">
    <source>
        <dbReference type="Proteomes" id="UP000251800"/>
    </source>
</evidence>
<dbReference type="InterPro" id="IPR017927">
    <property type="entry name" value="FAD-bd_FR_type"/>
</dbReference>
<dbReference type="PROSITE" id="PS51384">
    <property type="entry name" value="FAD_FR"/>
    <property type="match status" value="1"/>
</dbReference>
<evidence type="ECO:0000256" key="6">
    <source>
        <dbReference type="ARBA" id="ARBA00023002"/>
    </source>
</evidence>
<dbReference type="Pfam" id="PF00175">
    <property type="entry name" value="NAD_binding_1"/>
    <property type="match status" value="1"/>
</dbReference>
<dbReference type="SUPFAM" id="SSF52343">
    <property type="entry name" value="Ferredoxin reductase-like, C-terminal NADP-linked domain"/>
    <property type="match status" value="1"/>
</dbReference>
<reference evidence="11 12" key="1">
    <citation type="submission" date="2018-05" db="EMBL/GenBank/DDBJ databases">
        <title>Abyssibacter profundi OUC007T gen. nov., sp. nov, a marine bacterium isolated from seawater of the Mariana Trench.</title>
        <authorList>
            <person name="Zhou S."/>
        </authorList>
    </citation>
    <scope>NUCLEOTIDE SEQUENCE [LARGE SCALE GENOMIC DNA]</scope>
    <source>
        <strain evidence="11 12">OUC007</strain>
    </source>
</reference>
<dbReference type="GO" id="GO:0051537">
    <property type="term" value="F:2 iron, 2 sulfur cluster binding"/>
    <property type="evidence" value="ECO:0007669"/>
    <property type="project" value="UniProtKB-KW"/>
</dbReference>
<dbReference type="InterPro" id="IPR036010">
    <property type="entry name" value="2Fe-2S_ferredoxin-like_sf"/>
</dbReference>
<evidence type="ECO:0000256" key="8">
    <source>
        <dbReference type="ARBA" id="ARBA00023014"/>
    </source>
</evidence>
<evidence type="ECO:0000256" key="7">
    <source>
        <dbReference type="ARBA" id="ARBA00023004"/>
    </source>
</evidence>
<dbReference type="Gene3D" id="3.40.50.80">
    <property type="entry name" value="Nucleotide-binding domain of ferredoxin-NADP reductase (FNR) module"/>
    <property type="match status" value="1"/>
</dbReference>
<dbReference type="Gene3D" id="3.10.20.30">
    <property type="match status" value="1"/>
</dbReference>
<keyword evidence="6" id="KW-0560">Oxidoreductase</keyword>
<dbReference type="InterPro" id="IPR012675">
    <property type="entry name" value="Beta-grasp_dom_sf"/>
</dbReference>
<evidence type="ECO:0000256" key="5">
    <source>
        <dbReference type="ARBA" id="ARBA00022827"/>
    </source>
</evidence>
<name>A0A363UQV0_9GAMM</name>
<sequence>MMTAASTGAWPRRLARAFAYPQTTSRYASLVWPGLAPAGDAGERIHARVVDAQIETPGTRSLILRTGRGWRGHQAGQFVTLYVNIDGVWQPRCYSISSSEAQTRQIRLTIRAMAPDGVSHYLVHHLPVGARVQISQAAGEFTLAAGAEHRARLFISAGSGITPIMGMLASGAADGDVEHLHYARNRHDLIFGEALGPMMAQSRGYRLHARLTEEGAGHLDAQTLDTLCPDWRERETWVCGPAAMLRTAEQLWAEAGIGDQLHVERFAVASFDAPATDTEVAVQFAASGRQADASGATPLLEVAEAAGLRPRYGCRMGICHSCDCVLQSGAVRDLRTGKLTNTPGVRIQPCVSAAAGPVTLDL</sequence>
<evidence type="ECO:0000256" key="3">
    <source>
        <dbReference type="ARBA" id="ARBA00022714"/>
    </source>
</evidence>
<dbReference type="EMBL" id="QEQK01000001">
    <property type="protein sequence ID" value="PWN57852.1"/>
    <property type="molecule type" value="Genomic_DNA"/>
</dbReference>
<dbReference type="Proteomes" id="UP000251800">
    <property type="component" value="Unassembled WGS sequence"/>
</dbReference>
<dbReference type="SUPFAM" id="SSF54292">
    <property type="entry name" value="2Fe-2S ferredoxin-like"/>
    <property type="match status" value="1"/>
</dbReference>
<dbReference type="PANTHER" id="PTHR47354">
    <property type="entry name" value="NADH OXIDOREDUCTASE HCR"/>
    <property type="match status" value="1"/>
</dbReference>
<dbReference type="CDD" id="cd06216">
    <property type="entry name" value="FNR_iron_sulfur_binding_2"/>
    <property type="match status" value="1"/>
</dbReference>
<dbReference type="GO" id="GO:0016491">
    <property type="term" value="F:oxidoreductase activity"/>
    <property type="evidence" value="ECO:0007669"/>
    <property type="project" value="UniProtKB-KW"/>
</dbReference>
<keyword evidence="7" id="KW-0408">Iron</keyword>
<feature type="domain" description="FAD-binding FR-type" evidence="10">
    <location>
        <begin position="42"/>
        <end position="144"/>
    </location>
</feature>
<keyword evidence="3" id="KW-0001">2Fe-2S</keyword>
<dbReference type="SUPFAM" id="SSF63380">
    <property type="entry name" value="Riboflavin synthase domain-like"/>
    <property type="match status" value="1"/>
</dbReference>
<comment type="similarity">
    <text evidence="9">In the N-terminal section; belongs to the FAD-binding oxidoreductase type 6 family.</text>
</comment>
<evidence type="ECO:0000259" key="10">
    <source>
        <dbReference type="PROSITE" id="PS51384"/>
    </source>
</evidence>
<evidence type="ECO:0000256" key="1">
    <source>
        <dbReference type="ARBA" id="ARBA00001974"/>
    </source>
</evidence>
<dbReference type="Pfam" id="PF00970">
    <property type="entry name" value="FAD_binding_6"/>
    <property type="match status" value="1"/>
</dbReference>
<proteinExistence type="inferred from homology"/>
<evidence type="ECO:0000256" key="4">
    <source>
        <dbReference type="ARBA" id="ARBA00022723"/>
    </source>
</evidence>
<dbReference type="InterPro" id="IPR008333">
    <property type="entry name" value="Cbr1-like_FAD-bd_dom"/>
</dbReference>
<dbReference type="AlphaFoldDB" id="A0A363UQV0"/>
<keyword evidence="8" id="KW-0411">Iron-sulfur</keyword>
<evidence type="ECO:0000256" key="9">
    <source>
        <dbReference type="ARBA" id="ARBA00061434"/>
    </source>
</evidence>
<dbReference type="InterPro" id="IPR039261">
    <property type="entry name" value="FNR_nucleotide-bd"/>
</dbReference>
<gene>
    <name evidence="11" type="ORF">DEH80_01570</name>
</gene>
<dbReference type="InterPro" id="IPR050415">
    <property type="entry name" value="MRET"/>
</dbReference>
<dbReference type="CDD" id="cd00207">
    <property type="entry name" value="fer2"/>
    <property type="match status" value="1"/>
</dbReference>
<dbReference type="PANTHER" id="PTHR47354:SF6">
    <property type="entry name" value="NADH OXIDOREDUCTASE HCR"/>
    <property type="match status" value="1"/>
</dbReference>
<comment type="caution">
    <text evidence="11">The sequence shown here is derived from an EMBL/GenBank/DDBJ whole genome shotgun (WGS) entry which is preliminary data.</text>
</comment>
<comment type="cofactor">
    <cofactor evidence="1">
        <name>FAD</name>
        <dbReference type="ChEBI" id="CHEBI:57692"/>
    </cofactor>
</comment>
<dbReference type="OrthoDB" id="9796486at2"/>
<dbReference type="InterPro" id="IPR001041">
    <property type="entry name" value="2Fe-2S_ferredoxin-type"/>
</dbReference>
<keyword evidence="5" id="KW-0274">FAD</keyword>